<dbReference type="KEGG" id="tsig:D6T69_01150"/>
<evidence type="ECO:0008006" key="4">
    <source>
        <dbReference type="Google" id="ProtNLM"/>
    </source>
</evidence>
<feature type="chain" id="PRO_5018575228" description="Lipoprotein" evidence="1">
    <location>
        <begin position="24"/>
        <end position="350"/>
    </location>
</feature>
<accession>A0A3Q8RL77</accession>
<protein>
    <recommendedName>
        <fullName evidence="4">Lipoprotein</fullName>
    </recommendedName>
</protein>
<reference evidence="2 3" key="1">
    <citation type="submission" date="2018-09" db="EMBL/GenBank/DDBJ databases">
        <title>Insights into the microbiota of Asian seabass (Lates calcarifer) with tenacibaculosis symptoms and description of sp. nov. Tenacibaculum singaporense.</title>
        <authorList>
            <person name="Miyake S."/>
            <person name="Soh M."/>
            <person name="Azman M.N."/>
            <person name="Ngoh S.Y."/>
            <person name="Orban L."/>
        </authorList>
    </citation>
    <scope>NUCLEOTIDE SEQUENCE [LARGE SCALE GENOMIC DNA]</scope>
    <source>
        <strain evidence="2 3">DSM 106434</strain>
    </source>
</reference>
<dbReference type="PROSITE" id="PS51257">
    <property type="entry name" value="PROKAR_LIPOPROTEIN"/>
    <property type="match status" value="1"/>
</dbReference>
<dbReference type="RefSeq" id="WP_125066057.1">
    <property type="nucleotide sequence ID" value="NZ_CP032548.1"/>
</dbReference>
<dbReference type="EMBL" id="CP032548">
    <property type="protein sequence ID" value="AZJ34206.1"/>
    <property type="molecule type" value="Genomic_DNA"/>
</dbReference>
<evidence type="ECO:0000313" key="3">
    <source>
        <dbReference type="Proteomes" id="UP000274593"/>
    </source>
</evidence>
<organism evidence="2 3">
    <name type="scientific">Tenacibaculum singaporense</name>
    <dbReference type="NCBI Taxonomy" id="2358479"/>
    <lineage>
        <taxon>Bacteria</taxon>
        <taxon>Pseudomonadati</taxon>
        <taxon>Bacteroidota</taxon>
        <taxon>Flavobacteriia</taxon>
        <taxon>Flavobacteriales</taxon>
        <taxon>Flavobacteriaceae</taxon>
        <taxon>Tenacibaculum</taxon>
    </lineage>
</organism>
<evidence type="ECO:0000313" key="2">
    <source>
        <dbReference type="EMBL" id="AZJ34206.1"/>
    </source>
</evidence>
<proteinExistence type="predicted"/>
<name>A0A3Q8RL77_9FLAO</name>
<keyword evidence="1" id="KW-0732">Signal</keyword>
<evidence type="ECO:0000256" key="1">
    <source>
        <dbReference type="SAM" id="SignalP"/>
    </source>
</evidence>
<feature type="signal peptide" evidence="1">
    <location>
        <begin position="1"/>
        <end position="23"/>
    </location>
</feature>
<dbReference type="AlphaFoldDB" id="A0A3Q8RL77"/>
<keyword evidence="3" id="KW-1185">Reference proteome</keyword>
<sequence>MKTIKLITIIALTTLTIFTSCQSEENEQIGTNPNANSSTSQTAKNYERTAMNDGSEDDFLDNNSCTELLFPLTATVNSQEITLVSSLDYEKVLGIMGEFNDDDDTVVFNFPIRVKLSNYTELTIASESDFNELKAKCEEASNAMEEAISCVEISFPITMLTYDVKIEQTGTVIVQSEKQLYNFMTNLNSDEYFSVKYPITVTLSNGTTVQVNSDAEFQDSIEECTSYEEEEETAEEAADEVESIISKSKFKVESFIEAGVDKANEYAEYTIEFTNDLKLVARNTVNTTLENIEGTYSVSSDIKVFLNMHFASNTALSALSNDWIITTYSSTVVTLQSKTDASVTLTFRKI</sequence>
<gene>
    <name evidence="2" type="ORF">D6T69_01150</name>
</gene>
<dbReference type="Proteomes" id="UP000274593">
    <property type="component" value="Chromosome"/>
</dbReference>